<dbReference type="SUPFAM" id="SSF88659">
    <property type="entry name" value="Sigma3 and sigma4 domains of RNA polymerase sigma factors"/>
    <property type="match status" value="2"/>
</dbReference>
<feature type="domain" description="RNA polymerase sigma-70 region 2" evidence="6">
    <location>
        <begin position="22"/>
        <end position="85"/>
    </location>
</feature>
<dbReference type="NCBIfam" id="TIGR02937">
    <property type="entry name" value="sigma70-ECF"/>
    <property type="match status" value="1"/>
</dbReference>
<gene>
    <name evidence="8" type="ORF">UFOPK1762_01762</name>
    <name evidence="9" type="ORF">UFOPK2624_02053</name>
</gene>
<feature type="domain" description="RNA polymerase sigma-70 region 4" evidence="7">
    <location>
        <begin position="184"/>
        <end position="232"/>
    </location>
</feature>
<dbReference type="PANTHER" id="PTHR30385">
    <property type="entry name" value="SIGMA FACTOR F FLAGELLAR"/>
    <property type="match status" value="1"/>
</dbReference>
<dbReference type="Pfam" id="PF04542">
    <property type="entry name" value="Sigma70_r2"/>
    <property type="match status" value="1"/>
</dbReference>
<reference evidence="9" key="1">
    <citation type="submission" date="2020-05" db="EMBL/GenBank/DDBJ databases">
        <authorList>
            <person name="Chiriac C."/>
            <person name="Salcher M."/>
            <person name="Ghai R."/>
            <person name="Kavagutti S V."/>
        </authorList>
    </citation>
    <scope>NUCLEOTIDE SEQUENCE</scope>
</reference>
<evidence type="ECO:0000259" key="6">
    <source>
        <dbReference type="Pfam" id="PF04542"/>
    </source>
</evidence>
<dbReference type="InterPro" id="IPR007627">
    <property type="entry name" value="RNA_pol_sigma70_r2"/>
</dbReference>
<dbReference type="SUPFAM" id="SSF88946">
    <property type="entry name" value="Sigma2 domain of RNA polymerase sigma factors"/>
    <property type="match status" value="1"/>
</dbReference>
<name>A0A6J6RVG1_9ZZZZ</name>
<evidence type="ECO:0000313" key="9">
    <source>
        <dbReference type="EMBL" id="CAB4726337.1"/>
    </source>
</evidence>
<dbReference type="Gene3D" id="1.10.1740.10">
    <property type="match status" value="1"/>
</dbReference>
<organism evidence="9">
    <name type="scientific">freshwater metagenome</name>
    <dbReference type="NCBI Taxonomy" id="449393"/>
    <lineage>
        <taxon>unclassified sequences</taxon>
        <taxon>metagenomes</taxon>
        <taxon>ecological metagenomes</taxon>
    </lineage>
</organism>
<dbReference type="GO" id="GO:0006352">
    <property type="term" value="P:DNA-templated transcription initiation"/>
    <property type="evidence" value="ECO:0007669"/>
    <property type="project" value="InterPro"/>
</dbReference>
<proteinExistence type="predicted"/>
<dbReference type="Gene3D" id="1.20.140.160">
    <property type="match status" value="1"/>
</dbReference>
<dbReference type="EMBL" id="CAEZTY010000101">
    <property type="protein sequence ID" value="CAB4598325.1"/>
    <property type="molecule type" value="Genomic_DNA"/>
</dbReference>
<evidence type="ECO:0000313" key="8">
    <source>
        <dbReference type="EMBL" id="CAB4598325.1"/>
    </source>
</evidence>
<dbReference type="InterPro" id="IPR014284">
    <property type="entry name" value="RNA_pol_sigma-70_dom"/>
</dbReference>
<keyword evidence="4" id="KW-0804">Transcription</keyword>
<dbReference type="InterPro" id="IPR000943">
    <property type="entry name" value="RNA_pol_sigma70"/>
</dbReference>
<dbReference type="CDD" id="cd06171">
    <property type="entry name" value="Sigma70_r4"/>
    <property type="match status" value="1"/>
</dbReference>
<keyword evidence="3" id="KW-0238">DNA-binding</keyword>
<dbReference type="InterPro" id="IPR013325">
    <property type="entry name" value="RNA_pol_sigma_r2"/>
</dbReference>
<dbReference type="InterPro" id="IPR007630">
    <property type="entry name" value="RNA_pol_sigma70_r4"/>
</dbReference>
<protein>
    <submittedName>
        <fullName evidence="9">Unannotated protein</fullName>
    </submittedName>
</protein>
<dbReference type="PANTHER" id="PTHR30385:SF7">
    <property type="entry name" value="RNA POLYMERASE SIGMA FACTOR FLIA"/>
    <property type="match status" value="1"/>
</dbReference>
<dbReference type="Pfam" id="PF04545">
    <property type="entry name" value="Sigma70_r4"/>
    <property type="match status" value="1"/>
</dbReference>
<feature type="region of interest" description="Disordered" evidence="5">
    <location>
        <begin position="236"/>
        <end position="263"/>
    </location>
</feature>
<evidence type="ECO:0000256" key="4">
    <source>
        <dbReference type="ARBA" id="ARBA00023163"/>
    </source>
</evidence>
<dbReference type="PIRSF" id="PIRSF000770">
    <property type="entry name" value="RNA_pol_sigma-SigE/K"/>
    <property type="match status" value="1"/>
</dbReference>
<keyword evidence="1" id="KW-0805">Transcription regulation</keyword>
<keyword evidence="2" id="KW-0731">Sigma factor</keyword>
<evidence type="ECO:0000256" key="1">
    <source>
        <dbReference type="ARBA" id="ARBA00023015"/>
    </source>
</evidence>
<dbReference type="InterPro" id="IPR013324">
    <property type="entry name" value="RNA_pol_sigma_r3/r4-like"/>
</dbReference>
<feature type="compositionally biased region" description="Polar residues" evidence="5">
    <location>
        <begin position="252"/>
        <end position="263"/>
    </location>
</feature>
<dbReference type="EMBL" id="CAEZXY010000167">
    <property type="protein sequence ID" value="CAB4726337.1"/>
    <property type="molecule type" value="Genomic_DNA"/>
</dbReference>
<accession>A0A6J6RVG1</accession>
<evidence type="ECO:0000259" key="7">
    <source>
        <dbReference type="Pfam" id="PF04545"/>
    </source>
</evidence>
<evidence type="ECO:0000256" key="5">
    <source>
        <dbReference type="SAM" id="MobiDB-lite"/>
    </source>
</evidence>
<dbReference type="AlphaFoldDB" id="A0A6J6RVG1"/>
<evidence type="ECO:0000256" key="3">
    <source>
        <dbReference type="ARBA" id="ARBA00023125"/>
    </source>
</evidence>
<dbReference type="GO" id="GO:0016987">
    <property type="term" value="F:sigma factor activity"/>
    <property type="evidence" value="ECO:0007669"/>
    <property type="project" value="UniProtKB-KW"/>
</dbReference>
<dbReference type="PRINTS" id="PR00046">
    <property type="entry name" value="SIGMA70FCT"/>
</dbReference>
<evidence type="ECO:0000256" key="2">
    <source>
        <dbReference type="ARBA" id="ARBA00023082"/>
    </source>
</evidence>
<dbReference type="GO" id="GO:0003677">
    <property type="term" value="F:DNA binding"/>
    <property type="evidence" value="ECO:0007669"/>
    <property type="project" value="UniProtKB-KW"/>
</dbReference>
<sequence>MNGKAMDPEVAALVEQGLDVVPKVVASLATHLPRHVERAELIRAGALGLVEAAWRFDPHRGIPFERFAATRIRGAVLDAMRADDWAPRSLRSAARRIEMVENSLIARYGRRPTMDELASESGSSREKVEKVKALLETCTVGRLDQGTTDEGATGSRSEDLVDGEQRDVADVLERAELLVYLREAINALPRRQREVIFGQFVEGRTAAELASELGVTRSRISQLRTDALHELRRSITGHYGPLPPRNDHKPQTESASLSLPTTA</sequence>